<protein>
    <submittedName>
        <fullName evidence="1">Uncharacterized protein</fullName>
    </submittedName>
</protein>
<proteinExistence type="predicted"/>
<accession>A0ABR0NND3</accession>
<organism evidence="1 2">
    <name type="scientific">Gossypium arboreum</name>
    <name type="common">Tree cotton</name>
    <name type="synonym">Gossypium nanking</name>
    <dbReference type="NCBI Taxonomy" id="29729"/>
    <lineage>
        <taxon>Eukaryota</taxon>
        <taxon>Viridiplantae</taxon>
        <taxon>Streptophyta</taxon>
        <taxon>Embryophyta</taxon>
        <taxon>Tracheophyta</taxon>
        <taxon>Spermatophyta</taxon>
        <taxon>Magnoliopsida</taxon>
        <taxon>eudicotyledons</taxon>
        <taxon>Gunneridae</taxon>
        <taxon>Pentapetalae</taxon>
        <taxon>rosids</taxon>
        <taxon>malvids</taxon>
        <taxon>Malvales</taxon>
        <taxon>Malvaceae</taxon>
        <taxon>Malvoideae</taxon>
        <taxon>Gossypium</taxon>
    </lineage>
</organism>
<sequence>MEKYRSRKLVDLEKELQIKLKSVLDNEELLWKQKSRSNWLTLGDCPHAHVAHTAHLSEPVPRTRPTIPHTPVSIVLGWRTHGLARQ</sequence>
<comment type="caution">
    <text evidence="1">The sequence shown here is derived from an EMBL/GenBank/DDBJ whole genome shotgun (WGS) entry which is preliminary data.</text>
</comment>
<dbReference type="EMBL" id="JARKNE010000009">
    <property type="protein sequence ID" value="KAK5802537.1"/>
    <property type="molecule type" value="Genomic_DNA"/>
</dbReference>
<gene>
    <name evidence="1" type="ORF">PVK06_030138</name>
</gene>
<dbReference type="Proteomes" id="UP001358586">
    <property type="component" value="Chromosome 9"/>
</dbReference>
<name>A0ABR0NND3_GOSAR</name>
<keyword evidence="2" id="KW-1185">Reference proteome</keyword>
<evidence type="ECO:0000313" key="1">
    <source>
        <dbReference type="EMBL" id="KAK5802537.1"/>
    </source>
</evidence>
<reference evidence="1 2" key="1">
    <citation type="submission" date="2023-03" db="EMBL/GenBank/DDBJ databases">
        <title>WGS of Gossypium arboreum.</title>
        <authorList>
            <person name="Yu D."/>
        </authorList>
    </citation>
    <scope>NUCLEOTIDE SEQUENCE [LARGE SCALE GENOMIC DNA]</scope>
    <source>
        <tissue evidence="1">Leaf</tissue>
    </source>
</reference>
<evidence type="ECO:0000313" key="2">
    <source>
        <dbReference type="Proteomes" id="UP001358586"/>
    </source>
</evidence>